<dbReference type="EMBL" id="KN831970">
    <property type="protein sequence ID" value="KIO04598.1"/>
    <property type="molecule type" value="Genomic_DNA"/>
</dbReference>
<evidence type="ECO:0000313" key="2">
    <source>
        <dbReference type="EMBL" id="KIO04598.1"/>
    </source>
</evidence>
<proteinExistence type="predicted"/>
<keyword evidence="1" id="KW-0472">Membrane</keyword>
<sequence>MADEPTHILNPVVYLNYLSPDDASTYEFSRNLNLATLAVLFWDILSSIPDDYKLMQTGRVSIILFTYFLARLSALGLDLIAVLQKTGPVSNCTLSAVLLMAFQVVSSAAASYLFLRRVHAVYFGNKVVRHFFSFLWIVGVGTSCATFQDAMDDQHEIADTKHCIRYESQTPVSVAFMGPVLFDTLVYLAIAYKILSSYRMLGWRALLCGSGLPDFSRAVFQGGQQYYLVTAGVNMTRLAFALLPSVSPSFAVMVSAFAVTLTSIMACRVHRNLIIKDLAEAQTNGAELTTAVLGNGSLMNAVPLPGKAEALARSDVQSGSTIDDIA</sequence>
<keyword evidence="1" id="KW-1133">Transmembrane helix</keyword>
<keyword evidence="1" id="KW-0812">Transmembrane</keyword>
<evidence type="ECO:0000313" key="3">
    <source>
        <dbReference type="Proteomes" id="UP000054217"/>
    </source>
</evidence>
<dbReference type="STRING" id="870435.A0A0C3J6C5"/>
<name>A0A0C3J6C5_PISTI</name>
<organism evidence="2 3">
    <name type="scientific">Pisolithus tinctorius Marx 270</name>
    <dbReference type="NCBI Taxonomy" id="870435"/>
    <lineage>
        <taxon>Eukaryota</taxon>
        <taxon>Fungi</taxon>
        <taxon>Dikarya</taxon>
        <taxon>Basidiomycota</taxon>
        <taxon>Agaricomycotina</taxon>
        <taxon>Agaricomycetes</taxon>
        <taxon>Agaricomycetidae</taxon>
        <taxon>Boletales</taxon>
        <taxon>Sclerodermatineae</taxon>
        <taxon>Pisolithaceae</taxon>
        <taxon>Pisolithus</taxon>
    </lineage>
</organism>
<reference evidence="3" key="2">
    <citation type="submission" date="2015-01" db="EMBL/GenBank/DDBJ databases">
        <title>Evolutionary Origins and Diversification of the Mycorrhizal Mutualists.</title>
        <authorList>
            <consortium name="DOE Joint Genome Institute"/>
            <consortium name="Mycorrhizal Genomics Consortium"/>
            <person name="Kohler A."/>
            <person name="Kuo A."/>
            <person name="Nagy L.G."/>
            <person name="Floudas D."/>
            <person name="Copeland A."/>
            <person name="Barry K.W."/>
            <person name="Cichocki N."/>
            <person name="Veneault-Fourrey C."/>
            <person name="LaButti K."/>
            <person name="Lindquist E.A."/>
            <person name="Lipzen A."/>
            <person name="Lundell T."/>
            <person name="Morin E."/>
            <person name="Murat C."/>
            <person name="Riley R."/>
            <person name="Ohm R."/>
            <person name="Sun H."/>
            <person name="Tunlid A."/>
            <person name="Henrissat B."/>
            <person name="Grigoriev I.V."/>
            <person name="Hibbett D.S."/>
            <person name="Martin F."/>
        </authorList>
    </citation>
    <scope>NUCLEOTIDE SEQUENCE [LARGE SCALE GENOMIC DNA]</scope>
    <source>
        <strain evidence="3">Marx 270</strain>
    </source>
</reference>
<feature type="transmembrane region" description="Helical" evidence="1">
    <location>
        <begin position="127"/>
        <end position="148"/>
    </location>
</feature>
<dbReference type="AlphaFoldDB" id="A0A0C3J6C5"/>
<protein>
    <submittedName>
        <fullName evidence="2">Uncharacterized protein</fullName>
    </submittedName>
</protein>
<keyword evidence="3" id="KW-1185">Reference proteome</keyword>
<dbReference type="Proteomes" id="UP000054217">
    <property type="component" value="Unassembled WGS sequence"/>
</dbReference>
<feature type="transmembrane region" description="Helical" evidence="1">
    <location>
        <begin position="174"/>
        <end position="195"/>
    </location>
</feature>
<gene>
    <name evidence="2" type="ORF">M404DRAFT_142690</name>
</gene>
<feature type="transmembrane region" description="Helical" evidence="1">
    <location>
        <begin position="249"/>
        <end position="267"/>
    </location>
</feature>
<feature type="transmembrane region" description="Helical" evidence="1">
    <location>
        <begin position="60"/>
        <end position="82"/>
    </location>
</feature>
<dbReference type="InParanoid" id="A0A0C3J6C5"/>
<dbReference type="OrthoDB" id="3038990at2759"/>
<feature type="transmembrane region" description="Helical" evidence="1">
    <location>
        <begin position="94"/>
        <end position="115"/>
    </location>
</feature>
<evidence type="ECO:0000256" key="1">
    <source>
        <dbReference type="SAM" id="Phobius"/>
    </source>
</evidence>
<accession>A0A0C3J6C5</accession>
<reference evidence="2 3" key="1">
    <citation type="submission" date="2014-04" db="EMBL/GenBank/DDBJ databases">
        <authorList>
            <consortium name="DOE Joint Genome Institute"/>
            <person name="Kuo A."/>
            <person name="Kohler A."/>
            <person name="Costa M.D."/>
            <person name="Nagy L.G."/>
            <person name="Floudas D."/>
            <person name="Copeland A."/>
            <person name="Barry K.W."/>
            <person name="Cichocki N."/>
            <person name="Veneault-Fourrey C."/>
            <person name="LaButti K."/>
            <person name="Lindquist E.A."/>
            <person name="Lipzen A."/>
            <person name="Lundell T."/>
            <person name="Morin E."/>
            <person name="Murat C."/>
            <person name="Sun H."/>
            <person name="Tunlid A."/>
            <person name="Henrissat B."/>
            <person name="Grigoriev I.V."/>
            <person name="Hibbett D.S."/>
            <person name="Martin F."/>
            <person name="Nordberg H.P."/>
            <person name="Cantor M.N."/>
            <person name="Hua S.X."/>
        </authorList>
    </citation>
    <scope>NUCLEOTIDE SEQUENCE [LARGE SCALE GENOMIC DNA]</scope>
    <source>
        <strain evidence="2 3">Marx 270</strain>
    </source>
</reference>
<dbReference type="HOGENOM" id="CLU_060549_1_0_1"/>